<keyword evidence="3" id="KW-1185">Reference proteome</keyword>
<comment type="caution">
    <text evidence="2">The sequence shown here is derived from an EMBL/GenBank/DDBJ whole genome shotgun (WGS) entry which is preliminary data.</text>
</comment>
<proteinExistence type="predicted"/>
<gene>
    <name evidence="2" type="ORF">M5K25_004967</name>
</gene>
<dbReference type="EMBL" id="JANQDX010000005">
    <property type="protein sequence ID" value="KAL0924158.1"/>
    <property type="molecule type" value="Genomic_DNA"/>
</dbReference>
<dbReference type="Proteomes" id="UP001552299">
    <property type="component" value="Unassembled WGS sequence"/>
</dbReference>
<reference evidence="2 3" key="1">
    <citation type="journal article" date="2024" name="Plant Biotechnol. J.">
        <title>Dendrobium thyrsiflorum genome and its molecular insights into genes involved in important horticultural traits.</title>
        <authorList>
            <person name="Chen B."/>
            <person name="Wang J.Y."/>
            <person name="Zheng P.J."/>
            <person name="Li K.L."/>
            <person name="Liang Y.M."/>
            <person name="Chen X.F."/>
            <person name="Zhang C."/>
            <person name="Zhao X."/>
            <person name="He X."/>
            <person name="Zhang G.Q."/>
            <person name="Liu Z.J."/>
            <person name="Xu Q."/>
        </authorList>
    </citation>
    <scope>NUCLEOTIDE SEQUENCE [LARGE SCALE GENOMIC DNA]</scope>
    <source>
        <strain evidence="2">GZMU011</strain>
    </source>
</reference>
<organism evidence="2 3">
    <name type="scientific">Dendrobium thyrsiflorum</name>
    <name type="common">Pinecone-like raceme dendrobium</name>
    <name type="synonym">Orchid</name>
    <dbReference type="NCBI Taxonomy" id="117978"/>
    <lineage>
        <taxon>Eukaryota</taxon>
        <taxon>Viridiplantae</taxon>
        <taxon>Streptophyta</taxon>
        <taxon>Embryophyta</taxon>
        <taxon>Tracheophyta</taxon>
        <taxon>Spermatophyta</taxon>
        <taxon>Magnoliopsida</taxon>
        <taxon>Liliopsida</taxon>
        <taxon>Asparagales</taxon>
        <taxon>Orchidaceae</taxon>
        <taxon>Epidendroideae</taxon>
        <taxon>Malaxideae</taxon>
        <taxon>Dendrobiinae</taxon>
        <taxon>Dendrobium</taxon>
    </lineage>
</organism>
<feature type="region of interest" description="Disordered" evidence="1">
    <location>
        <begin position="1"/>
        <end position="25"/>
    </location>
</feature>
<dbReference type="AlphaFoldDB" id="A0ABD0VHF9"/>
<sequence>MREEGGVGGIPNSSELGGKCSGKPMVDVDGSGPDYGPWVHVNYGRRRRFAANNKGFQRRFILNKNVDPGGISSKASQPVHNSTREAVLEVVNEEPNFATGAVANNGEKPGALVSEVVQVIDDCEDIGGIKEMQTEVIVDGAGGLGAGGSLKGEDGLESSLYSKNRFDALSKDGNEELMANGNREVGSLFRELVNTKAKLSIADGAANDSTSTGAKLKLQKELKFLGPVNSLSRFRRNDVVSKERSGGSSPFVP</sequence>
<evidence type="ECO:0000313" key="3">
    <source>
        <dbReference type="Proteomes" id="UP001552299"/>
    </source>
</evidence>
<evidence type="ECO:0000256" key="1">
    <source>
        <dbReference type="SAM" id="MobiDB-lite"/>
    </source>
</evidence>
<protein>
    <submittedName>
        <fullName evidence="2">Uncharacterized protein</fullName>
    </submittedName>
</protein>
<name>A0ABD0VHF9_DENTH</name>
<evidence type="ECO:0000313" key="2">
    <source>
        <dbReference type="EMBL" id="KAL0924158.1"/>
    </source>
</evidence>
<accession>A0ABD0VHF9</accession>